<dbReference type="InterPro" id="IPR048422">
    <property type="entry name" value="NOA1/YqeH-like_C"/>
</dbReference>
<dbReference type="Proteomes" id="UP000034029">
    <property type="component" value="Chromosome"/>
</dbReference>
<dbReference type="OrthoDB" id="9773841at2"/>
<dbReference type="InterPro" id="IPR027417">
    <property type="entry name" value="P-loop_NTPase"/>
</dbReference>
<proteinExistence type="predicted"/>
<dbReference type="InterPro" id="IPR006073">
    <property type="entry name" value="GTP-bd"/>
</dbReference>
<feature type="domain" description="CP-type G" evidence="1">
    <location>
        <begin position="55"/>
        <end position="222"/>
    </location>
</feature>
<dbReference type="PANTHER" id="PTHR46434:SF1">
    <property type="entry name" value="GENETIC INTERACTOR OF PROHIBITINS 3, MITOCHONDRIAL"/>
    <property type="match status" value="1"/>
</dbReference>
<dbReference type="SUPFAM" id="SSF52540">
    <property type="entry name" value="P-loop containing nucleoside triphosphate hydrolases"/>
    <property type="match status" value="1"/>
</dbReference>
<keyword evidence="4" id="KW-1185">Reference proteome</keyword>
<evidence type="ECO:0000313" key="3">
    <source>
        <dbReference type="EMBL" id="SFK58141.1"/>
    </source>
</evidence>
<reference evidence="2 4" key="1">
    <citation type="journal article" date="2015" name="Int. J. Syst. Evol. Microbiol.">
        <title>Complete genome sequence of Salinicoccus halodurans H3B36, isolated from the Qaidam Basin in China.</title>
        <authorList>
            <person name="Jiang K."/>
            <person name="Xue Y."/>
            <person name="Ma Y."/>
        </authorList>
    </citation>
    <scope>NUCLEOTIDE SEQUENCE [LARGE SCALE GENOMIC DNA]</scope>
    <source>
        <strain evidence="2 4">H3B36</strain>
    </source>
</reference>
<dbReference type="Pfam" id="PF21516">
    <property type="entry name" value="YqeH-like_C"/>
    <property type="match status" value="1"/>
</dbReference>
<dbReference type="Pfam" id="PF10662">
    <property type="entry name" value="PduV-EutP"/>
    <property type="match status" value="1"/>
</dbReference>
<accession>A0A0F7HL31</accession>
<name>A0A0F7HL31_9STAP</name>
<dbReference type="Gene3D" id="3.40.50.300">
    <property type="entry name" value="P-loop containing nucleotide triphosphate hydrolases"/>
    <property type="match status" value="1"/>
</dbReference>
<dbReference type="EMBL" id="CP011366">
    <property type="protein sequence ID" value="AKG73937.1"/>
    <property type="molecule type" value="Genomic_DNA"/>
</dbReference>
<reference evidence="3 5" key="3">
    <citation type="submission" date="2016-10" db="EMBL/GenBank/DDBJ databases">
        <authorList>
            <person name="Varghese N."/>
            <person name="Submissions S."/>
        </authorList>
    </citation>
    <scope>NUCLEOTIDE SEQUENCE [LARGE SCALE GENOMIC DNA]</scope>
    <source>
        <strain evidence="3 5">CGMCC 1.6501</strain>
    </source>
</reference>
<sequence length="368" mass="40651">MEQLKCIGCGAALQPEDETKPGFIPASGMNKEDAICKRCYRLKHYNEVMDLDVDSGDFMAMLNALYETDGLIVKVLDVFDFNGSIIPSFNRIVGDKKVLAVINKIDLLPKSVNRNRVVHRAKHMLSEAGIKAVDTVVISARKNEGIDMLVRKMSEMADGQDVYVVGTTNVGKSTLINKLIENTTGDKEVITTSKFPGTTLDLIDIPLGPDSFIFDTPGVVVKSQMAHYVHKDSLKFITPVKEIKSKGFQLNAGQTLFISNLARVDFTEGERNSFNVYASDKVNIHRTKLENADEFYEKHYNGLLAPPEIDRPYLSEDYSEFEFSADSDSDLSISGLAFVSIGAGAKIRVRVPKGVDVVLRPTIFKGGL</sequence>
<dbReference type="Pfam" id="PF01926">
    <property type="entry name" value="MMR_HSR1"/>
    <property type="match status" value="1"/>
</dbReference>
<dbReference type="NCBIfam" id="TIGR03597">
    <property type="entry name" value="GTPase_YqeH"/>
    <property type="match status" value="1"/>
</dbReference>
<dbReference type="RefSeq" id="WP_046790125.1">
    <property type="nucleotide sequence ID" value="NZ_CP011366.1"/>
</dbReference>
<dbReference type="GO" id="GO:0005524">
    <property type="term" value="F:ATP binding"/>
    <property type="evidence" value="ECO:0007669"/>
    <property type="project" value="InterPro"/>
</dbReference>
<dbReference type="InterPro" id="IPR019988">
    <property type="entry name" value="GTP-bd_ribosome_bgen_YqeH"/>
</dbReference>
<evidence type="ECO:0000313" key="4">
    <source>
        <dbReference type="Proteomes" id="UP000034029"/>
    </source>
</evidence>
<dbReference type="KEGG" id="shv:AAT16_06650"/>
<dbReference type="GO" id="GO:0005525">
    <property type="term" value="F:GTP binding"/>
    <property type="evidence" value="ECO:0007669"/>
    <property type="project" value="InterPro"/>
</dbReference>
<evidence type="ECO:0000313" key="5">
    <source>
        <dbReference type="Proteomes" id="UP000183090"/>
    </source>
</evidence>
<dbReference type="Proteomes" id="UP000183090">
    <property type="component" value="Unassembled WGS sequence"/>
</dbReference>
<reference evidence="4" key="2">
    <citation type="submission" date="2015-04" db="EMBL/GenBank/DDBJ databases">
        <title>Complete genome sequence of Salinicoccus halodurans strain H3B36, isolated from the Qaidam basin of China.</title>
        <authorList>
            <person name="Ma Y."/>
            <person name="Jiang K."/>
            <person name="Xue Y."/>
        </authorList>
    </citation>
    <scope>NUCLEOTIDE SEQUENCE [LARGE SCALE GENOMIC DNA]</scope>
    <source>
        <strain evidence="4">H3B36</strain>
    </source>
</reference>
<dbReference type="PANTHER" id="PTHR46434">
    <property type="entry name" value="GENETIC INTERACTOR OF PROHIBITINS 3, MITOCHONDRIAL"/>
    <property type="match status" value="1"/>
</dbReference>
<dbReference type="GO" id="GO:0006576">
    <property type="term" value="P:biogenic amine metabolic process"/>
    <property type="evidence" value="ECO:0007669"/>
    <property type="project" value="InterPro"/>
</dbReference>
<dbReference type="EMBL" id="FOTB01000001">
    <property type="protein sequence ID" value="SFK58141.1"/>
    <property type="molecule type" value="Genomic_DNA"/>
</dbReference>
<dbReference type="InterPro" id="IPR050896">
    <property type="entry name" value="Mito_lipid_metab_GTPase"/>
</dbReference>
<evidence type="ECO:0000259" key="1">
    <source>
        <dbReference type="PROSITE" id="PS51721"/>
    </source>
</evidence>
<dbReference type="CDD" id="cd01855">
    <property type="entry name" value="YqeH"/>
    <property type="match status" value="1"/>
</dbReference>
<dbReference type="InterPro" id="IPR030378">
    <property type="entry name" value="G_CP_dom"/>
</dbReference>
<gene>
    <name evidence="2" type="ORF">AAT16_06650</name>
    <name evidence="3" type="ORF">SAMN05216235_0573</name>
</gene>
<organism evidence="3 5">
    <name type="scientific">Salinicoccus halodurans</name>
    <dbReference type="NCBI Taxonomy" id="407035"/>
    <lineage>
        <taxon>Bacteria</taxon>
        <taxon>Bacillati</taxon>
        <taxon>Bacillota</taxon>
        <taxon>Bacilli</taxon>
        <taxon>Bacillales</taxon>
        <taxon>Staphylococcaceae</taxon>
        <taxon>Salinicoccus</taxon>
    </lineage>
</organism>
<protein>
    <submittedName>
        <fullName evidence="2">GTPase</fullName>
    </submittedName>
</protein>
<dbReference type="AlphaFoldDB" id="A0A0F7HL31"/>
<dbReference type="InterPro" id="IPR012381">
    <property type="entry name" value="EutP_PduV"/>
</dbReference>
<evidence type="ECO:0000313" key="2">
    <source>
        <dbReference type="EMBL" id="AKG73937.1"/>
    </source>
</evidence>
<dbReference type="PROSITE" id="PS51721">
    <property type="entry name" value="G_CP"/>
    <property type="match status" value="1"/>
</dbReference>